<dbReference type="InterPro" id="IPR019734">
    <property type="entry name" value="TPR_rpt"/>
</dbReference>
<dbReference type="Pfam" id="PF07719">
    <property type="entry name" value="TPR_2"/>
    <property type="match status" value="1"/>
</dbReference>
<dbReference type="SUPFAM" id="SSF48452">
    <property type="entry name" value="TPR-like"/>
    <property type="match status" value="1"/>
</dbReference>
<dbReference type="PROSITE" id="PS50005">
    <property type="entry name" value="TPR"/>
    <property type="match status" value="1"/>
</dbReference>
<evidence type="ECO:0000256" key="1">
    <source>
        <dbReference type="ARBA" id="ARBA00022737"/>
    </source>
</evidence>
<keyword evidence="1" id="KW-0677">Repeat</keyword>
<dbReference type="GO" id="GO:0016740">
    <property type="term" value="F:transferase activity"/>
    <property type="evidence" value="ECO:0007669"/>
    <property type="project" value="UniProtKB-KW"/>
</dbReference>
<dbReference type="SMART" id="SM00028">
    <property type="entry name" value="TPR"/>
    <property type="match status" value="1"/>
</dbReference>
<dbReference type="SUPFAM" id="SSF53756">
    <property type="entry name" value="UDP-Glycosyltransferase/glycogen phosphorylase"/>
    <property type="match status" value="1"/>
</dbReference>
<dbReference type="InterPro" id="IPR013105">
    <property type="entry name" value="TPR_2"/>
</dbReference>
<sequence length="512" mass="55587">MPPLDVDVWLVGLLQSPTPKNLTQVCETFFSRGQGRDAARLALEVVSGHPDDAALALAAAALISKHTARHDVVATLLQRVLRLEPNHILARLSLADALVAGGDVAGGCAVFSEMMVRYPAKRTDLCEHISVSFLEAGYPLEALQVLSFWLKEGEPNAALANNMGCTLQRLGRSAEAIPWYKKALMLAPENPAIAFGYALALLKAGNFREGWARYVERVPMTNGEMWFLSLPRLRLGDDVAGKNIIVYQEQGLGDTLQFVRFVPYLVKRGAKVTIAVPASLARLLALSFPDMSIISILSDFGARGSFSYAVPIPDLPFVAGVMSECDVSVPIPYLRADPGGIAKFAAALPAGRPRIGLVWAGDRRVKAENVATDKRRSMTLAEMAQALSPVSATLVSLQFGPPREEIAAWEGQKLCDPMDSVRDMADTAAIMENLDLVISVDTSPLHLAGALGRPVWLISRRDACWRWGDEGATSAWYPTMRLFRAREKSFASVLREVGAALHDWVAAWNAGC</sequence>
<reference evidence="4 5" key="1">
    <citation type="submission" date="2020-04" db="EMBL/GenBank/DDBJ databases">
        <title>Description of novel Gluconacetobacter.</title>
        <authorList>
            <person name="Sombolestani A."/>
        </authorList>
    </citation>
    <scope>NUCLEOTIDE SEQUENCE [LARGE SCALE GENOMIC DNA]</scope>
    <source>
        <strain evidence="4 5">LMG 7603</strain>
    </source>
</reference>
<evidence type="ECO:0000256" key="2">
    <source>
        <dbReference type="ARBA" id="ARBA00022803"/>
    </source>
</evidence>
<name>A0A7W4I5H4_GLUDI</name>
<keyword evidence="4" id="KW-0808">Transferase</keyword>
<keyword evidence="2 3" id="KW-0802">TPR repeat</keyword>
<dbReference type="Proteomes" id="UP000550787">
    <property type="component" value="Unassembled WGS sequence"/>
</dbReference>
<gene>
    <name evidence="4" type="ORF">HLH33_07190</name>
</gene>
<dbReference type="InterPro" id="IPR011990">
    <property type="entry name" value="TPR-like_helical_dom_sf"/>
</dbReference>
<feature type="repeat" description="TPR" evidence="3">
    <location>
        <begin position="157"/>
        <end position="190"/>
    </location>
</feature>
<proteinExistence type="predicted"/>
<comment type="caution">
    <text evidence="4">The sequence shown here is derived from an EMBL/GenBank/DDBJ whole genome shotgun (WGS) entry which is preliminary data.</text>
</comment>
<evidence type="ECO:0000313" key="4">
    <source>
        <dbReference type="EMBL" id="MBB2156095.1"/>
    </source>
</evidence>
<dbReference type="AlphaFoldDB" id="A0A7W4I5H4"/>
<dbReference type="Gene3D" id="3.40.50.2000">
    <property type="entry name" value="Glycogen Phosphorylase B"/>
    <property type="match status" value="1"/>
</dbReference>
<evidence type="ECO:0000313" key="5">
    <source>
        <dbReference type="Proteomes" id="UP000550787"/>
    </source>
</evidence>
<protein>
    <submittedName>
        <fullName evidence="4">Glycosyltransferase family protein</fullName>
    </submittedName>
</protein>
<organism evidence="4 5">
    <name type="scientific">Gluconacetobacter diazotrophicus</name>
    <name type="common">Acetobacter diazotrophicus</name>
    <dbReference type="NCBI Taxonomy" id="33996"/>
    <lineage>
        <taxon>Bacteria</taxon>
        <taxon>Pseudomonadati</taxon>
        <taxon>Pseudomonadota</taxon>
        <taxon>Alphaproteobacteria</taxon>
        <taxon>Acetobacterales</taxon>
        <taxon>Acetobacteraceae</taxon>
        <taxon>Gluconacetobacter</taxon>
    </lineage>
</organism>
<dbReference type="EMBL" id="JABEQG010000009">
    <property type="protein sequence ID" value="MBB2156095.1"/>
    <property type="molecule type" value="Genomic_DNA"/>
</dbReference>
<accession>A0A7W4I5H4</accession>
<dbReference type="Gene3D" id="1.25.40.10">
    <property type="entry name" value="Tetratricopeptide repeat domain"/>
    <property type="match status" value="1"/>
</dbReference>
<evidence type="ECO:0000256" key="3">
    <source>
        <dbReference type="PROSITE-ProRule" id="PRU00339"/>
    </source>
</evidence>